<protein>
    <submittedName>
        <fullName evidence="2">Uncharacterized protein</fullName>
    </submittedName>
</protein>
<dbReference type="RefSeq" id="WP_184542657.1">
    <property type="nucleotide sequence ID" value="NZ_JACHMP010000001.1"/>
</dbReference>
<organism evidence="2 3">
    <name type="scientific">Streptosporangium becharense</name>
    <dbReference type="NCBI Taxonomy" id="1816182"/>
    <lineage>
        <taxon>Bacteria</taxon>
        <taxon>Bacillati</taxon>
        <taxon>Actinomycetota</taxon>
        <taxon>Actinomycetes</taxon>
        <taxon>Streptosporangiales</taxon>
        <taxon>Streptosporangiaceae</taxon>
        <taxon>Streptosporangium</taxon>
    </lineage>
</organism>
<sequence>MGSTENRGPAPGLMERRRDSWSGAGTPVGRQPAHTGYVPADRFGASTAGEWQEEQAPGDV</sequence>
<reference evidence="2 3" key="1">
    <citation type="submission" date="2020-08" db="EMBL/GenBank/DDBJ databases">
        <title>Sequencing the genomes of 1000 actinobacteria strains.</title>
        <authorList>
            <person name="Klenk H.-P."/>
        </authorList>
    </citation>
    <scope>NUCLEOTIDE SEQUENCE [LARGE SCALE GENOMIC DNA]</scope>
    <source>
        <strain evidence="2 3">DSM 46887</strain>
    </source>
</reference>
<evidence type="ECO:0000256" key="1">
    <source>
        <dbReference type="SAM" id="MobiDB-lite"/>
    </source>
</evidence>
<feature type="region of interest" description="Disordered" evidence="1">
    <location>
        <begin position="1"/>
        <end position="60"/>
    </location>
</feature>
<gene>
    <name evidence="2" type="ORF">F4562_001904</name>
</gene>
<comment type="caution">
    <text evidence="2">The sequence shown here is derived from an EMBL/GenBank/DDBJ whole genome shotgun (WGS) entry which is preliminary data.</text>
</comment>
<proteinExistence type="predicted"/>
<keyword evidence="3" id="KW-1185">Reference proteome</keyword>
<evidence type="ECO:0000313" key="3">
    <source>
        <dbReference type="Proteomes" id="UP000540685"/>
    </source>
</evidence>
<dbReference type="EMBL" id="JACHMP010000001">
    <property type="protein sequence ID" value="MBB5818842.1"/>
    <property type="molecule type" value="Genomic_DNA"/>
</dbReference>
<evidence type="ECO:0000313" key="2">
    <source>
        <dbReference type="EMBL" id="MBB5818842.1"/>
    </source>
</evidence>
<dbReference type="AlphaFoldDB" id="A0A7W9IDR5"/>
<dbReference type="Proteomes" id="UP000540685">
    <property type="component" value="Unassembled WGS sequence"/>
</dbReference>
<accession>A0A7W9IDR5</accession>
<name>A0A7W9IDR5_9ACTN</name>